<dbReference type="Proteomes" id="UP000268014">
    <property type="component" value="Unassembled WGS sequence"/>
</dbReference>
<organism evidence="4">
    <name type="scientific">Haemonchus placei</name>
    <name type="common">Barber's pole worm</name>
    <dbReference type="NCBI Taxonomy" id="6290"/>
    <lineage>
        <taxon>Eukaryota</taxon>
        <taxon>Metazoa</taxon>
        <taxon>Ecdysozoa</taxon>
        <taxon>Nematoda</taxon>
        <taxon>Chromadorea</taxon>
        <taxon>Rhabditida</taxon>
        <taxon>Rhabditina</taxon>
        <taxon>Rhabditomorpha</taxon>
        <taxon>Strongyloidea</taxon>
        <taxon>Trichostrongylidae</taxon>
        <taxon>Haemonchus</taxon>
    </lineage>
</organism>
<keyword evidence="3" id="KW-1185">Reference proteome</keyword>
<protein>
    <submittedName>
        <fullName evidence="4">Acetyltransferase</fullName>
    </submittedName>
</protein>
<proteinExistence type="predicted"/>
<sequence length="108" mass="11831">MVRVLRLTQDDSGWSVGGGSAETDRCLLHTRTLYPANILRLHTGRAVIGNPCNPFRALSTTATLFLNGFPFWPCSGYFPFNSQLSIQPACVVVVVVVVAVVVRIRQRG</sequence>
<evidence type="ECO:0000313" key="3">
    <source>
        <dbReference type="Proteomes" id="UP000268014"/>
    </source>
</evidence>
<name>A0A0N4WZW9_HAEPC</name>
<dbReference type="AlphaFoldDB" id="A0A0N4WZW9"/>
<keyword evidence="1" id="KW-0812">Transmembrane</keyword>
<reference evidence="4" key="1">
    <citation type="submission" date="2017-02" db="UniProtKB">
        <authorList>
            <consortium name="WormBaseParasite"/>
        </authorList>
    </citation>
    <scope>IDENTIFICATION</scope>
</reference>
<dbReference type="OrthoDB" id="10285438at2759"/>
<gene>
    <name evidence="2" type="ORF">HPLM_LOCUS17510</name>
</gene>
<keyword evidence="1" id="KW-1133">Transmembrane helix</keyword>
<accession>A0A0N4WZW9</accession>
<feature type="transmembrane region" description="Helical" evidence="1">
    <location>
        <begin position="86"/>
        <end position="104"/>
    </location>
</feature>
<keyword evidence="1" id="KW-0472">Membrane</keyword>
<dbReference type="EMBL" id="UZAF01020002">
    <property type="protein sequence ID" value="VDO65460.1"/>
    <property type="molecule type" value="Genomic_DNA"/>
</dbReference>
<dbReference type="OMA" id="SIQPACV"/>
<evidence type="ECO:0000256" key="1">
    <source>
        <dbReference type="SAM" id="Phobius"/>
    </source>
</evidence>
<evidence type="ECO:0000313" key="2">
    <source>
        <dbReference type="EMBL" id="VDO65460.1"/>
    </source>
</evidence>
<reference evidence="2 3" key="2">
    <citation type="submission" date="2018-11" db="EMBL/GenBank/DDBJ databases">
        <authorList>
            <consortium name="Pathogen Informatics"/>
        </authorList>
    </citation>
    <scope>NUCLEOTIDE SEQUENCE [LARGE SCALE GENOMIC DNA]</scope>
    <source>
        <strain evidence="2 3">MHpl1</strain>
    </source>
</reference>
<evidence type="ECO:0000313" key="4">
    <source>
        <dbReference type="WBParaSite" id="HPLM_0001751801-mRNA-1"/>
    </source>
</evidence>
<dbReference type="WBParaSite" id="HPLM_0001751801-mRNA-1">
    <property type="protein sequence ID" value="HPLM_0001751801-mRNA-1"/>
    <property type="gene ID" value="HPLM_0001751801"/>
</dbReference>